<dbReference type="InterPro" id="IPR036721">
    <property type="entry name" value="RCK_C_sf"/>
</dbReference>
<dbReference type="PROSITE" id="PS51202">
    <property type="entry name" value="RCK_C"/>
    <property type="match status" value="1"/>
</dbReference>
<feature type="domain" description="RCK N-terminal" evidence="3">
    <location>
        <begin position="1"/>
        <end position="56"/>
    </location>
</feature>
<dbReference type="InterPro" id="IPR006037">
    <property type="entry name" value="RCK_C"/>
</dbReference>
<reference evidence="5" key="2">
    <citation type="journal article" date="2014" name="ISME J.">
        <title>Microbial stratification in low pH oxic and suboxic macroscopic growths along an acid mine drainage.</title>
        <authorList>
            <person name="Mendez-Garcia C."/>
            <person name="Mesa V."/>
            <person name="Sprenger R.R."/>
            <person name="Richter M."/>
            <person name="Diez M.S."/>
            <person name="Solano J."/>
            <person name="Bargiela R."/>
            <person name="Golyshina O.V."/>
            <person name="Manteca A."/>
            <person name="Ramos J.L."/>
            <person name="Gallego J.R."/>
            <person name="Llorente I."/>
            <person name="Martins Dos Santos V.A."/>
            <person name="Jensen O.N."/>
            <person name="Pelaez A.I."/>
            <person name="Sanchez J."/>
            <person name="Ferrer M."/>
        </authorList>
    </citation>
    <scope>NUCLEOTIDE SEQUENCE</scope>
</reference>
<dbReference type="InterPro" id="IPR003148">
    <property type="entry name" value="RCK_N"/>
</dbReference>
<feature type="domain" description="RCK C-terminal" evidence="4">
    <location>
        <begin position="74"/>
        <end position="155"/>
    </location>
</feature>
<keyword evidence="2" id="KW-0406">Ion transport</keyword>
<dbReference type="Pfam" id="PF02080">
    <property type="entry name" value="TrkA_C"/>
    <property type="match status" value="1"/>
</dbReference>
<name>T1BT24_9ZZZZ</name>
<dbReference type="GO" id="GO:0008324">
    <property type="term" value="F:monoatomic cation transmembrane transporter activity"/>
    <property type="evidence" value="ECO:0007669"/>
    <property type="project" value="InterPro"/>
</dbReference>
<dbReference type="PROSITE" id="PS51201">
    <property type="entry name" value="RCK_N"/>
    <property type="match status" value="1"/>
</dbReference>
<dbReference type="InterPro" id="IPR050721">
    <property type="entry name" value="Trk_Ktr_HKT_K-transport"/>
</dbReference>
<proteinExistence type="predicted"/>
<sequence>ERAQVVAAVTGQDETNLVCCQVARTFWNVPRTIGRINNPKNEALFHALNAGIAVSSTQIITDLIQREVDTRKLQKLLSFAAGEMSLVEVDLPPSSPVTGQHLANVRFPQGSLLVAVLRGGRLIVPDGKTQLIHGDRLIAVAQSDREAELKSLLLGDGE</sequence>
<dbReference type="SUPFAM" id="SSF51735">
    <property type="entry name" value="NAD(P)-binding Rossmann-fold domains"/>
    <property type="match status" value="1"/>
</dbReference>
<dbReference type="InterPro" id="IPR036291">
    <property type="entry name" value="NAD(P)-bd_dom_sf"/>
</dbReference>
<dbReference type="PANTHER" id="PTHR43833">
    <property type="entry name" value="POTASSIUM CHANNEL PROTEIN 2-RELATED-RELATED"/>
    <property type="match status" value="1"/>
</dbReference>
<protein>
    <submittedName>
        <fullName evidence="5">TrkA-N domain protein</fullName>
    </submittedName>
</protein>
<evidence type="ECO:0000313" key="5">
    <source>
        <dbReference type="EMBL" id="EQD57105.1"/>
    </source>
</evidence>
<dbReference type="EMBL" id="AUZX01008029">
    <property type="protein sequence ID" value="EQD57105.1"/>
    <property type="molecule type" value="Genomic_DNA"/>
</dbReference>
<keyword evidence="1" id="KW-0813">Transport</keyword>
<evidence type="ECO:0000256" key="2">
    <source>
        <dbReference type="ARBA" id="ARBA00023065"/>
    </source>
</evidence>
<dbReference type="GO" id="GO:0006813">
    <property type="term" value="P:potassium ion transport"/>
    <property type="evidence" value="ECO:0007669"/>
    <property type="project" value="InterPro"/>
</dbReference>
<accession>T1BT24</accession>
<feature type="non-terminal residue" evidence="5">
    <location>
        <position position="1"/>
    </location>
</feature>
<dbReference type="SUPFAM" id="SSF116726">
    <property type="entry name" value="TrkA C-terminal domain-like"/>
    <property type="match status" value="1"/>
</dbReference>
<dbReference type="AlphaFoldDB" id="T1BT24"/>
<organism evidence="5">
    <name type="scientific">mine drainage metagenome</name>
    <dbReference type="NCBI Taxonomy" id="410659"/>
    <lineage>
        <taxon>unclassified sequences</taxon>
        <taxon>metagenomes</taxon>
        <taxon>ecological metagenomes</taxon>
    </lineage>
</organism>
<evidence type="ECO:0000259" key="3">
    <source>
        <dbReference type="PROSITE" id="PS51201"/>
    </source>
</evidence>
<dbReference type="PANTHER" id="PTHR43833:SF5">
    <property type="entry name" value="TRK SYSTEM POTASSIUM UPTAKE PROTEIN TRKA"/>
    <property type="match status" value="1"/>
</dbReference>
<dbReference type="Gene3D" id="3.40.50.720">
    <property type="entry name" value="NAD(P)-binding Rossmann-like Domain"/>
    <property type="match status" value="1"/>
</dbReference>
<evidence type="ECO:0000256" key="1">
    <source>
        <dbReference type="ARBA" id="ARBA00022448"/>
    </source>
</evidence>
<dbReference type="Pfam" id="PF02254">
    <property type="entry name" value="TrkA_N"/>
    <property type="match status" value="1"/>
</dbReference>
<reference evidence="5" key="1">
    <citation type="submission" date="2013-08" db="EMBL/GenBank/DDBJ databases">
        <authorList>
            <person name="Mendez C."/>
            <person name="Richter M."/>
            <person name="Ferrer M."/>
            <person name="Sanchez J."/>
        </authorList>
    </citation>
    <scope>NUCLEOTIDE SEQUENCE</scope>
</reference>
<evidence type="ECO:0000259" key="4">
    <source>
        <dbReference type="PROSITE" id="PS51202"/>
    </source>
</evidence>
<comment type="caution">
    <text evidence="5">The sequence shown here is derived from an EMBL/GenBank/DDBJ whole genome shotgun (WGS) entry which is preliminary data.</text>
</comment>
<dbReference type="Gene3D" id="3.30.70.1450">
    <property type="entry name" value="Regulator of K+ conductance, C-terminal domain"/>
    <property type="match status" value="1"/>
</dbReference>
<gene>
    <name evidence="5" type="ORF">B1A_11243</name>
</gene>